<reference evidence="2" key="1">
    <citation type="submission" date="2018-05" db="EMBL/GenBank/DDBJ databases">
        <title>Draft genome of Mucuna pruriens seed.</title>
        <authorList>
            <person name="Nnadi N.E."/>
            <person name="Vos R."/>
            <person name="Hasami M.H."/>
            <person name="Devisetty U.K."/>
            <person name="Aguiy J.C."/>
        </authorList>
    </citation>
    <scope>NUCLEOTIDE SEQUENCE [LARGE SCALE GENOMIC DNA]</scope>
    <source>
        <strain evidence="2">JCA_2017</strain>
    </source>
</reference>
<feature type="compositionally biased region" description="Basic and acidic residues" evidence="1">
    <location>
        <begin position="73"/>
        <end position="82"/>
    </location>
</feature>
<dbReference type="Pfam" id="PF05097">
    <property type="entry name" value="DUF688"/>
    <property type="match status" value="1"/>
</dbReference>
<feature type="compositionally biased region" description="Basic and acidic residues" evidence="1">
    <location>
        <begin position="129"/>
        <end position="147"/>
    </location>
</feature>
<dbReference type="STRING" id="157652.A0A371IBR3"/>
<evidence type="ECO:0000256" key="1">
    <source>
        <dbReference type="SAM" id="MobiDB-lite"/>
    </source>
</evidence>
<dbReference type="EMBL" id="QJKJ01000468">
    <property type="protein sequence ID" value="RDY12430.1"/>
    <property type="molecule type" value="Genomic_DNA"/>
</dbReference>
<sequence>MILKDLMEEKQLNFNQPILSVRRFSSTVASETDHRSKSDISLARLPPPPAYKSDLRSCPVRNPGTVPFVWEKAPGRPKDESKLQTQAVEQSPIITPNFPPGRASQIEQQSLAEMRTGSTLSNSQSVASLDKKVSKYSKEETKEKESSDLDDGDEAYEDALDTLSRTESFFMNCSVSGLSGWDEQETQPSGSFSSDHQQACDFMIDRFLPAAKAMTSELPQYASKNAHVGQEQQKQKKKEVNAEISCPLNQHRPKALPHYTQDIDREESEDESDDCNDFENYTTTACGLFPHFCLLNPLPGLRMMDKVQRNAAHGMQAKSAASHIGSTKEQARTPCGFTEEKEILDILVKSKHGTDPHQRGSSKLVPCESSQHDSSCESPVVEKTLYVESVHKVKSQTNNIGGGFENLRRDSGIYNNPSIDSEKQGLTVPPNQGSDLYKDLVVTSSPKVVDCKKLNSESQGYSRNKNSNILTQNSEVDLKSQLAAKRVDQECTLASTKVGYDGKIDLESQCLAKFGHQEISGARYFSLPLALPSLKAPSESWLKRTLPTISKRNMTSKSNLTANIYARSKTPKTTSLCPKWKTILKSSNVQHGHMHLPECAVFPSFCFYIHKMYITETSLTRSVPLIFRRSDSEPIYR</sequence>
<evidence type="ECO:0000313" key="3">
    <source>
        <dbReference type="Proteomes" id="UP000257109"/>
    </source>
</evidence>
<dbReference type="OrthoDB" id="677721at2759"/>
<proteinExistence type="predicted"/>
<organism evidence="2 3">
    <name type="scientific">Mucuna pruriens</name>
    <name type="common">Velvet bean</name>
    <name type="synonym">Dolichos pruriens</name>
    <dbReference type="NCBI Taxonomy" id="157652"/>
    <lineage>
        <taxon>Eukaryota</taxon>
        <taxon>Viridiplantae</taxon>
        <taxon>Streptophyta</taxon>
        <taxon>Embryophyta</taxon>
        <taxon>Tracheophyta</taxon>
        <taxon>Spermatophyta</taxon>
        <taxon>Magnoliopsida</taxon>
        <taxon>eudicotyledons</taxon>
        <taxon>Gunneridae</taxon>
        <taxon>Pentapetalae</taxon>
        <taxon>rosids</taxon>
        <taxon>fabids</taxon>
        <taxon>Fabales</taxon>
        <taxon>Fabaceae</taxon>
        <taxon>Papilionoideae</taxon>
        <taxon>50 kb inversion clade</taxon>
        <taxon>NPAAA clade</taxon>
        <taxon>indigoferoid/millettioid clade</taxon>
        <taxon>Phaseoleae</taxon>
        <taxon>Mucuna</taxon>
    </lineage>
</organism>
<gene>
    <name evidence="2" type="ORF">CR513_02780</name>
</gene>
<accession>A0A371IBR3</accession>
<feature type="region of interest" description="Disordered" evidence="1">
    <location>
        <begin position="68"/>
        <end position="155"/>
    </location>
</feature>
<dbReference type="PANTHER" id="PTHR33671">
    <property type="entry name" value="N-METHYLTRANSFERASE, PUTATIVE (DUF688)-RELATED"/>
    <property type="match status" value="1"/>
</dbReference>
<evidence type="ECO:0000313" key="2">
    <source>
        <dbReference type="EMBL" id="RDY12430.1"/>
    </source>
</evidence>
<feature type="compositionally biased region" description="Polar residues" evidence="1">
    <location>
        <begin position="83"/>
        <end position="94"/>
    </location>
</feature>
<name>A0A371IBR3_MUCPR</name>
<dbReference type="AlphaFoldDB" id="A0A371IBR3"/>
<dbReference type="PANTHER" id="PTHR33671:SF2">
    <property type="entry name" value="N-METHYLTRANSFERASE, PUTATIVE (DUF688)-RELATED"/>
    <property type="match status" value="1"/>
</dbReference>
<comment type="caution">
    <text evidence="2">The sequence shown here is derived from an EMBL/GenBank/DDBJ whole genome shotgun (WGS) entry which is preliminary data.</text>
</comment>
<feature type="compositionally biased region" description="Polar residues" evidence="1">
    <location>
        <begin position="105"/>
        <end position="127"/>
    </location>
</feature>
<dbReference type="InterPro" id="IPR007789">
    <property type="entry name" value="DUF688"/>
</dbReference>
<feature type="non-terminal residue" evidence="2">
    <location>
        <position position="637"/>
    </location>
</feature>
<keyword evidence="3" id="KW-1185">Reference proteome</keyword>
<protein>
    <submittedName>
        <fullName evidence="2">Uncharacterized protein</fullName>
    </submittedName>
</protein>
<dbReference type="Proteomes" id="UP000257109">
    <property type="component" value="Unassembled WGS sequence"/>
</dbReference>